<dbReference type="Proteomes" id="UP001490330">
    <property type="component" value="Unassembled WGS sequence"/>
</dbReference>
<accession>A0ABV1VIP4</accession>
<dbReference type="SUPFAM" id="SSF53822">
    <property type="entry name" value="Periplasmic binding protein-like I"/>
    <property type="match status" value="1"/>
</dbReference>
<dbReference type="Gene3D" id="3.40.50.2300">
    <property type="match status" value="2"/>
</dbReference>
<dbReference type="InterPro" id="IPR028082">
    <property type="entry name" value="Peripla_BP_I"/>
</dbReference>
<dbReference type="EMBL" id="JBEPCV010000021">
    <property type="protein sequence ID" value="MER6906363.1"/>
    <property type="molecule type" value="Genomic_DNA"/>
</dbReference>
<evidence type="ECO:0000313" key="2">
    <source>
        <dbReference type="Proteomes" id="UP001490330"/>
    </source>
</evidence>
<organism evidence="1 2">
    <name type="scientific">Streptomyces flaveolus</name>
    <dbReference type="NCBI Taxonomy" id="67297"/>
    <lineage>
        <taxon>Bacteria</taxon>
        <taxon>Bacillati</taxon>
        <taxon>Actinomycetota</taxon>
        <taxon>Actinomycetes</taxon>
        <taxon>Kitasatosporales</taxon>
        <taxon>Streptomycetaceae</taxon>
        <taxon>Streptomyces</taxon>
    </lineage>
</organism>
<evidence type="ECO:0000313" key="1">
    <source>
        <dbReference type="EMBL" id="MER6906363.1"/>
    </source>
</evidence>
<proteinExistence type="predicted"/>
<name>A0ABV1VIP4_9ACTN</name>
<dbReference type="RefSeq" id="WP_350720060.1">
    <property type="nucleotide sequence ID" value="NZ_JBEPCO010000018.1"/>
</dbReference>
<keyword evidence="2" id="KW-1185">Reference proteome</keyword>
<comment type="caution">
    <text evidence="1">The sequence shown here is derived from an EMBL/GenBank/DDBJ whole genome shotgun (WGS) entry which is preliminary data.</text>
</comment>
<gene>
    <name evidence="1" type="ORF">ABT322_21920</name>
</gene>
<reference evidence="1 2" key="1">
    <citation type="submission" date="2024-06" db="EMBL/GenBank/DDBJ databases">
        <title>The Natural Products Discovery Center: Release of the First 8490 Sequenced Strains for Exploring Actinobacteria Biosynthetic Diversity.</title>
        <authorList>
            <person name="Kalkreuter E."/>
            <person name="Kautsar S.A."/>
            <person name="Yang D."/>
            <person name="Bader C.D."/>
            <person name="Teijaro C.N."/>
            <person name="Fluegel L."/>
            <person name="Davis C.M."/>
            <person name="Simpson J.R."/>
            <person name="Lauterbach L."/>
            <person name="Steele A.D."/>
            <person name="Gui C."/>
            <person name="Meng S."/>
            <person name="Li G."/>
            <person name="Viehrig K."/>
            <person name="Ye F."/>
            <person name="Su P."/>
            <person name="Kiefer A.F."/>
            <person name="Nichols A."/>
            <person name="Cepeda A.J."/>
            <person name="Yan W."/>
            <person name="Fan B."/>
            <person name="Jiang Y."/>
            <person name="Adhikari A."/>
            <person name="Zheng C.-J."/>
            <person name="Schuster L."/>
            <person name="Cowan T.M."/>
            <person name="Smanski M.J."/>
            <person name="Chevrette M.G."/>
            <person name="De Carvalho L.P.S."/>
            <person name="Shen B."/>
        </authorList>
    </citation>
    <scope>NUCLEOTIDE SEQUENCE [LARGE SCALE GENOMIC DNA]</scope>
    <source>
        <strain evidence="1 2">NPDC000632</strain>
    </source>
</reference>
<sequence>MNHRRPLSPRSSHLERLGSLVPTVVVGRHGHSALYDTVVDDELAGAALVVHHFVGLGHRRMAHIEQALHREGTSSCPRRGLAFADVRARRSRSSMISAVVWVRAGHSCRGLADRSPAVARMHNLALAT</sequence>
<protein>
    <submittedName>
        <fullName evidence="1">Uncharacterized protein</fullName>
    </submittedName>
</protein>